<reference evidence="1" key="1">
    <citation type="submission" date="2022-12" db="EMBL/GenBank/DDBJ databases">
        <authorList>
            <person name="Brejova B."/>
        </authorList>
    </citation>
    <scope>NUCLEOTIDE SEQUENCE</scope>
</reference>
<dbReference type="EMBL" id="CANTUO010000002">
    <property type="protein sequence ID" value="CAI5758031.1"/>
    <property type="molecule type" value="Genomic_DNA"/>
</dbReference>
<dbReference type="OrthoDB" id="421671at2759"/>
<dbReference type="PANTHER" id="PTHR33835">
    <property type="entry name" value="YALI0C07656P"/>
    <property type="match status" value="1"/>
</dbReference>
<proteinExistence type="predicted"/>
<dbReference type="Gene3D" id="3.60.15.10">
    <property type="entry name" value="Ribonuclease Z/Hydroxyacylglutathione hydrolase-like"/>
    <property type="match status" value="1"/>
</dbReference>
<dbReference type="SUPFAM" id="SSF56281">
    <property type="entry name" value="Metallo-hydrolase/oxidoreductase"/>
    <property type="match status" value="1"/>
</dbReference>
<evidence type="ECO:0000313" key="2">
    <source>
        <dbReference type="Proteomes" id="UP001152885"/>
    </source>
</evidence>
<sequence>MGYPEQFKIATRLLNDNILLGSTAFTRFDRVNFGARMAIFNYKSTTPSPNTDNLIIWSPLPYGSQVQEILQNFTTSNFESSLKYVIIPDKEHNMAGKTYKEKFPNCKLIGMEGIDYGTIKLDYIFKKSMGNMIFKDANLREIINDDLIVDNFEFVYLPYHSNQELVVYEKKSKTLFEADLLFNLGCSSQLEQFSPATGYPSNFNPHTGWSFLTRYLQPYSKIGRWMFRFVVNVKKSKQGLQAISLLNFDNIVMCHGNIITENAKKAFDNVFID</sequence>
<keyword evidence="2" id="KW-1185">Reference proteome</keyword>
<comment type="caution">
    <text evidence="1">The sequence shown here is derived from an EMBL/GenBank/DDBJ whole genome shotgun (WGS) entry which is preliminary data.</text>
</comment>
<dbReference type="AlphaFoldDB" id="A0A9W4TVW7"/>
<dbReference type="InterPro" id="IPR025638">
    <property type="entry name" value="DUF4336"/>
</dbReference>
<organism evidence="1 2">
    <name type="scientific">Candida verbasci</name>
    <dbReference type="NCBI Taxonomy" id="1227364"/>
    <lineage>
        <taxon>Eukaryota</taxon>
        <taxon>Fungi</taxon>
        <taxon>Dikarya</taxon>
        <taxon>Ascomycota</taxon>
        <taxon>Saccharomycotina</taxon>
        <taxon>Pichiomycetes</taxon>
        <taxon>Debaryomycetaceae</taxon>
        <taxon>Candida/Lodderomyces clade</taxon>
        <taxon>Candida</taxon>
    </lineage>
</organism>
<dbReference type="Proteomes" id="UP001152885">
    <property type="component" value="Unassembled WGS sequence"/>
</dbReference>
<accession>A0A9W4TVW7</accession>
<dbReference type="InterPro" id="IPR036866">
    <property type="entry name" value="RibonucZ/Hydroxyglut_hydro"/>
</dbReference>
<dbReference type="PANTHER" id="PTHR33835:SF1">
    <property type="entry name" value="METALLO-BETA-LACTAMASE DOMAIN-CONTAINING PROTEIN"/>
    <property type="match status" value="1"/>
</dbReference>
<gene>
    <name evidence="1" type="ORF">CANVERA_P2543</name>
</gene>
<evidence type="ECO:0000313" key="1">
    <source>
        <dbReference type="EMBL" id="CAI5758031.1"/>
    </source>
</evidence>
<protein>
    <submittedName>
        <fullName evidence="1">Uncharacterized protein</fullName>
    </submittedName>
</protein>
<name>A0A9W4TVW7_9ASCO</name>